<reference evidence="3" key="1">
    <citation type="submission" date="2019-12" db="EMBL/GenBank/DDBJ databases">
        <title>An insight into the sialome of adult female Ixodes ricinus ticks feeding for 6 days.</title>
        <authorList>
            <person name="Perner J."/>
            <person name="Ribeiro J.M.C."/>
        </authorList>
    </citation>
    <scope>NUCLEOTIDE SEQUENCE</scope>
    <source>
        <strain evidence="3">Semi-engorged</strain>
        <tissue evidence="3">Salivary glands</tissue>
    </source>
</reference>
<protein>
    <recommendedName>
        <fullName evidence="4">Secreted protein</fullName>
    </recommendedName>
</protein>
<organism evidence="3">
    <name type="scientific">Ixodes ricinus</name>
    <name type="common">Common tick</name>
    <name type="synonym">Acarus ricinus</name>
    <dbReference type="NCBI Taxonomy" id="34613"/>
    <lineage>
        <taxon>Eukaryota</taxon>
        <taxon>Metazoa</taxon>
        <taxon>Ecdysozoa</taxon>
        <taxon>Arthropoda</taxon>
        <taxon>Chelicerata</taxon>
        <taxon>Arachnida</taxon>
        <taxon>Acari</taxon>
        <taxon>Parasitiformes</taxon>
        <taxon>Ixodida</taxon>
        <taxon>Ixodoidea</taxon>
        <taxon>Ixodidae</taxon>
        <taxon>Ixodinae</taxon>
        <taxon>Ixodes</taxon>
    </lineage>
</organism>
<dbReference type="EMBL" id="GIFC01004950">
    <property type="protein sequence ID" value="MXU87033.1"/>
    <property type="molecule type" value="Transcribed_RNA"/>
</dbReference>
<name>A0A6B0UHN4_IXORI</name>
<keyword evidence="1" id="KW-1133">Transmembrane helix</keyword>
<feature type="transmembrane region" description="Helical" evidence="1">
    <location>
        <begin position="31"/>
        <end position="54"/>
    </location>
</feature>
<evidence type="ECO:0000313" key="3">
    <source>
        <dbReference type="EMBL" id="MXU87033.1"/>
    </source>
</evidence>
<keyword evidence="1" id="KW-0472">Membrane</keyword>
<keyword evidence="1" id="KW-0812">Transmembrane</keyword>
<evidence type="ECO:0008006" key="4">
    <source>
        <dbReference type="Google" id="ProtNLM"/>
    </source>
</evidence>
<keyword evidence="2" id="KW-0732">Signal</keyword>
<feature type="chain" id="PRO_5025478270" description="Secreted protein" evidence="2">
    <location>
        <begin position="26"/>
        <end position="94"/>
    </location>
</feature>
<sequence>MEHFYGSCSLIWALFISVVTSQCNAVRSTDAVLASILSGVFPVFPASSFGSLGFRLTTRHRVIDVLVATVAVVRYTLTSPSSVGSVRAPWAHFW</sequence>
<accession>A0A6B0UHN4</accession>
<evidence type="ECO:0000256" key="2">
    <source>
        <dbReference type="SAM" id="SignalP"/>
    </source>
</evidence>
<dbReference type="AlphaFoldDB" id="A0A6B0UHN4"/>
<evidence type="ECO:0000256" key="1">
    <source>
        <dbReference type="SAM" id="Phobius"/>
    </source>
</evidence>
<proteinExistence type="predicted"/>
<feature type="signal peptide" evidence="2">
    <location>
        <begin position="1"/>
        <end position="25"/>
    </location>
</feature>